<name>A0A6C0HUV2_9ZZZZ</name>
<proteinExistence type="predicted"/>
<protein>
    <submittedName>
        <fullName evidence="1">Uncharacterized protein</fullName>
    </submittedName>
</protein>
<organism evidence="1">
    <name type="scientific">viral metagenome</name>
    <dbReference type="NCBI Taxonomy" id="1070528"/>
    <lineage>
        <taxon>unclassified sequences</taxon>
        <taxon>metagenomes</taxon>
        <taxon>organismal metagenomes</taxon>
    </lineage>
</organism>
<dbReference type="EMBL" id="MN740013">
    <property type="protein sequence ID" value="QHT83916.1"/>
    <property type="molecule type" value="Genomic_DNA"/>
</dbReference>
<evidence type="ECO:0000313" key="1">
    <source>
        <dbReference type="EMBL" id="QHT83916.1"/>
    </source>
</evidence>
<reference evidence="1" key="1">
    <citation type="journal article" date="2020" name="Nature">
        <title>Giant virus diversity and host interactions through global metagenomics.</title>
        <authorList>
            <person name="Schulz F."/>
            <person name="Roux S."/>
            <person name="Paez-Espino D."/>
            <person name="Jungbluth S."/>
            <person name="Walsh D.A."/>
            <person name="Denef V.J."/>
            <person name="McMahon K.D."/>
            <person name="Konstantinidis K.T."/>
            <person name="Eloe-Fadrosh E.A."/>
            <person name="Kyrpides N.C."/>
            <person name="Woyke T."/>
        </authorList>
    </citation>
    <scope>NUCLEOTIDE SEQUENCE</scope>
    <source>
        <strain evidence="1">GVMAG-M-3300023184-168</strain>
    </source>
</reference>
<dbReference type="AlphaFoldDB" id="A0A6C0HUV2"/>
<sequence length="30" mass="3801">MIHLLFYKSLKYLYILLFINIYKKHNKTKI</sequence>
<accession>A0A6C0HUV2</accession>